<dbReference type="EMBL" id="JAADJZ010000021">
    <property type="protein sequence ID" value="KAF2867811.1"/>
    <property type="molecule type" value="Genomic_DNA"/>
</dbReference>
<evidence type="ECO:0000256" key="3">
    <source>
        <dbReference type="ARBA" id="ARBA00022691"/>
    </source>
</evidence>
<protein>
    <submittedName>
        <fullName evidence="5">S-adenosyl-L-methionine-dependent methyltransferase</fullName>
    </submittedName>
</protein>
<dbReference type="Proteomes" id="UP000481861">
    <property type="component" value="Unassembled WGS sequence"/>
</dbReference>
<evidence type="ECO:0000259" key="4">
    <source>
        <dbReference type="Pfam" id="PF00891"/>
    </source>
</evidence>
<evidence type="ECO:0000256" key="1">
    <source>
        <dbReference type="ARBA" id="ARBA00022603"/>
    </source>
</evidence>
<dbReference type="PANTHER" id="PTHR43712">
    <property type="entry name" value="PUTATIVE (AFU_ORTHOLOGUE AFUA_4G14580)-RELATED"/>
    <property type="match status" value="1"/>
</dbReference>
<dbReference type="InterPro" id="IPR016461">
    <property type="entry name" value="COMT-like"/>
</dbReference>
<proteinExistence type="predicted"/>
<evidence type="ECO:0000256" key="2">
    <source>
        <dbReference type="ARBA" id="ARBA00022679"/>
    </source>
</evidence>
<keyword evidence="2 5" id="KW-0808">Transferase</keyword>
<dbReference type="GO" id="GO:0032259">
    <property type="term" value="P:methylation"/>
    <property type="evidence" value="ECO:0007669"/>
    <property type="project" value="UniProtKB-KW"/>
</dbReference>
<name>A0A7C8I4G8_9PLEO</name>
<dbReference type="InterPro" id="IPR029063">
    <property type="entry name" value="SAM-dependent_MTases_sf"/>
</dbReference>
<sequence length="241" mass="27554">MPKHSRPLKHKSSPLERSWRVVDSYGGGLSRLVYLMWLSCSFRHCAFIRPHSTPHLRTLLTQASPLFSYWSFSAPSCNDLTHTNKLVPFPLMAHDFFTPQPISADVFLLRSILHNWPDRYSVSILRALTPAMRPGSRVLVQDSCLPDPGVIPCWKETGPRDMDLMMSAFFNAWERDGEEWKELFAKAEPRFEFVGITQSEGSALALVEARWTGGAKWTIDVIYVDTQQLLNIDTREDICLI</sequence>
<reference evidence="5 6" key="1">
    <citation type="submission" date="2020-01" db="EMBL/GenBank/DDBJ databases">
        <authorList>
            <consortium name="DOE Joint Genome Institute"/>
            <person name="Haridas S."/>
            <person name="Albert R."/>
            <person name="Binder M."/>
            <person name="Bloem J."/>
            <person name="Labutti K."/>
            <person name="Salamov A."/>
            <person name="Andreopoulos B."/>
            <person name="Baker S.E."/>
            <person name="Barry K."/>
            <person name="Bills G."/>
            <person name="Bluhm B.H."/>
            <person name="Cannon C."/>
            <person name="Castanera R."/>
            <person name="Culley D.E."/>
            <person name="Daum C."/>
            <person name="Ezra D."/>
            <person name="Gonzalez J.B."/>
            <person name="Henrissat B."/>
            <person name="Kuo A."/>
            <person name="Liang C."/>
            <person name="Lipzen A."/>
            <person name="Lutzoni F."/>
            <person name="Magnuson J."/>
            <person name="Mondo S."/>
            <person name="Nolan M."/>
            <person name="Ohm R."/>
            <person name="Pangilinan J."/>
            <person name="Park H.-J.H."/>
            <person name="Ramirez L."/>
            <person name="Alfaro M."/>
            <person name="Sun H."/>
            <person name="Tritt A."/>
            <person name="Yoshinaga Y."/>
            <person name="Zwiers L.-H.L."/>
            <person name="Turgeon B.G."/>
            <person name="Goodwin S.B."/>
            <person name="Spatafora J.W."/>
            <person name="Crous P.W."/>
            <person name="Grigoriev I.V."/>
        </authorList>
    </citation>
    <scope>NUCLEOTIDE SEQUENCE [LARGE SCALE GENOMIC DNA]</scope>
    <source>
        <strain evidence="5 6">CBS 611.86</strain>
    </source>
</reference>
<organism evidence="5 6">
    <name type="scientific">Massariosphaeria phaeospora</name>
    <dbReference type="NCBI Taxonomy" id="100035"/>
    <lineage>
        <taxon>Eukaryota</taxon>
        <taxon>Fungi</taxon>
        <taxon>Dikarya</taxon>
        <taxon>Ascomycota</taxon>
        <taxon>Pezizomycotina</taxon>
        <taxon>Dothideomycetes</taxon>
        <taxon>Pleosporomycetidae</taxon>
        <taxon>Pleosporales</taxon>
        <taxon>Pleosporales incertae sedis</taxon>
        <taxon>Massariosphaeria</taxon>
    </lineage>
</organism>
<dbReference type="GO" id="GO:0008171">
    <property type="term" value="F:O-methyltransferase activity"/>
    <property type="evidence" value="ECO:0007669"/>
    <property type="project" value="InterPro"/>
</dbReference>
<keyword evidence="6" id="KW-1185">Reference proteome</keyword>
<dbReference type="PANTHER" id="PTHR43712:SF5">
    <property type="entry name" value="O-METHYLTRANSFERASE ASQN-RELATED"/>
    <property type="match status" value="1"/>
</dbReference>
<dbReference type="AlphaFoldDB" id="A0A7C8I4G8"/>
<comment type="caution">
    <text evidence="5">The sequence shown here is derived from an EMBL/GenBank/DDBJ whole genome shotgun (WGS) entry which is preliminary data.</text>
</comment>
<keyword evidence="1 5" id="KW-0489">Methyltransferase</keyword>
<accession>A0A7C8I4G8</accession>
<evidence type="ECO:0000313" key="6">
    <source>
        <dbReference type="Proteomes" id="UP000481861"/>
    </source>
</evidence>
<keyword evidence="3" id="KW-0949">S-adenosyl-L-methionine</keyword>
<dbReference type="Pfam" id="PF00891">
    <property type="entry name" value="Methyltransf_2"/>
    <property type="match status" value="1"/>
</dbReference>
<gene>
    <name evidence="5" type="ORF">BDV95DRAFT_162402</name>
</gene>
<dbReference type="OrthoDB" id="1606438at2759"/>
<dbReference type="Gene3D" id="3.40.50.150">
    <property type="entry name" value="Vaccinia Virus protein VP39"/>
    <property type="match status" value="1"/>
</dbReference>
<dbReference type="PROSITE" id="PS51683">
    <property type="entry name" value="SAM_OMT_II"/>
    <property type="match status" value="1"/>
</dbReference>
<feature type="domain" description="O-methyltransferase C-terminal" evidence="4">
    <location>
        <begin position="92"/>
        <end position="187"/>
    </location>
</feature>
<dbReference type="InterPro" id="IPR001077">
    <property type="entry name" value="COMT_C"/>
</dbReference>
<dbReference type="SUPFAM" id="SSF53335">
    <property type="entry name" value="S-adenosyl-L-methionine-dependent methyltransferases"/>
    <property type="match status" value="1"/>
</dbReference>
<evidence type="ECO:0000313" key="5">
    <source>
        <dbReference type="EMBL" id="KAF2867811.1"/>
    </source>
</evidence>